<proteinExistence type="predicted"/>
<evidence type="ECO:0000313" key="1">
    <source>
        <dbReference type="EMBL" id="OSQ52113.1"/>
    </source>
</evidence>
<dbReference type="EMBL" id="JFKC01000003">
    <property type="protein sequence ID" value="OSQ52113.1"/>
    <property type="molecule type" value="Genomic_DNA"/>
</dbReference>
<keyword evidence="2" id="KW-1185">Reference proteome</keyword>
<evidence type="ECO:0000313" key="2">
    <source>
        <dbReference type="Proteomes" id="UP000193926"/>
    </source>
</evidence>
<dbReference type="Proteomes" id="UP000193926">
    <property type="component" value="Unassembled WGS sequence"/>
</dbReference>
<name>A0A1X4NNS6_9RHOB</name>
<sequence>MIGKHKTRAASFTLVHAGVLIAALGLAPILSAELDNIRKAAGVELSELSYQEQPEPRIIRASFKAFWSCDETEVDDVDV</sequence>
<dbReference type="AlphaFoldDB" id="A0A1X4NNS6"/>
<comment type="caution">
    <text evidence="1">The sequence shown here is derived from an EMBL/GenBank/DDBJ whole genome shotgun (WGS) entry which is preliminary data.</text>
</comment>
<dbReference type="RefSeq" id="WP_085635849.1">
    <property type="nucleotide sequence ID" value="NZ_JFKC01000003.1"/>
</dbReference>
<accession>A0A1X4NNS6</accession>
<protein>
    <submittedName>
        <fullName evidence="1">Uncharacterized protein</fullName>
    </submittedName>
</protein>
<reference evidence="1 2" key="1">
    <citation type="submission" date="2014-03" db="EMBL/GenBank/DDBJ databases">
        <title>The draft genome sequence of Marivita geojedonensis KCTC 23882.</title>
        <authorList>
            <person name="Lai Q."/>
            <person name="Shao Z."/>
        </authorList>
    </citation>
    <scope>NUCLEOTIDE SEQUENCE [LARGE SCALE GENOMIC DNA]</scope>
    <source>
        <strain evidence="1 2">DPG-138</strain>
    </source>
</reference>
<gene>
    <name evidence="1" type="ORF">MGEO_06240</name>
</gene>
<organism evidence="1 2">
    <name type="scientific">Marivita geojedonensis</name>
    <dbReference type="NCBI Taxonomy" id="1123756"/>
    <lineage>
        <taxon>Bacteria</taxon>
        <taxon>Pseudomonadati</taxon>
        <taxon>Pseudomonadota</taxon>
        <taxon>Alphaproteobacteria</taxon>
        <taxon>Rhodobacterales</taxon>
        <taxon>Roseobacteraceae</taxon>
        <taxon>Marivita</taxon>
    </lineage>
</organism>